<dbReference type="Pfam" id="PF12704">
    <property type="entry name" value="MacB_PCD"/>
    <property type="match status" value="1"/>
</dbReference>
<comment type="subcellular location">
    <subcellularLocation>
        <location evidence="1">Cell membrane</location>
        <topology evidence="1">Multi-pass membrane protein</topology>
    </subcellularLocation>
</comment>
<accession>A0ABW0JHY1</accession>
<evidence type="ECO:0000259" key="8">
    <source>
        <dbReference type="Pfam" id="PF02687"/>
    </source>
</evidence>
<dbReference type="Pfam" id="PF02687">
    <property type="entry name" value="FtsX"/>
    <property type="match status" value="1"/>
</dbReference>
<proteinExistence type="inferred from homology"/>
<keyword evidence="11" id="KW-1185">Reference proteome</keyword>
<dbReference type="InterPro" id="IPR003838">
    <property type="entry name" value="ABC3_permease_C"/>
</dbReference>
<feature type="transmembrane region" description="Helical" evidence="7">
    <location>
        <begin position="333"/>
        <end position="353"/>
    </location>
</feature>
<dbReference type="RefSeq" id="WP_377301867.1">
    <property type="nucleotide sequence ID" value="NZ_JBHSMK010000002.1"/>
</dbReference>
<keyword evidence="3 7" id="KW-0812">Transmembrane</keyword>
<keyword evidence="4 7" id="KW-1133">Transmembrane helix</keyword>
<feature type="domain" description="ABC3 transporter permease C-terminal" evidence="8">
    <location>
        <begin position="283"/>
        <end position="395"/>
    </location>
</feature>
<evidence type="ECO:0000256" key="2">
    <source>
        <dbReference type="ARBA" id="ARBA00022475"/>
    </source>
</evidence>
<feature type="transmembrane region" description="Helical" evidence="7">
    <location>
        <begin position="15"/>
        <end position="38"/>
    </location>
</feature>
<reference evidence="11" key="1">
    <citation type="journal article" date="2019" name="Int. J. Syst. Evol. Microbiol.">
        <title>The Global Catalogue of Microorganisms (GCM) 10K type strain sequencing project: providing services to taxonomists for standard genome sequencing and annotation.</title>
        <authorList>
            <consortium name="The Broad Institute Genomics Platform"/>
            <consortium name="The Broad Institute Genome Sequencing Center for Infectious Disease"/>
            <person name="Wu L."/>
            <person name="Ma J."/>
        </authorList>
    </citation>
    <scope>NUCLEOTIDE SEQUENCE [LARGE SCALE GENOMIC DNA]</scope>
    <source>
        <strain evidence="11">JCM 17130</strain>
    </source>
</reference>
<keyword evidence="5 7" id="KW-0472">Membrane</keyword>
<sequence length="402" mass="43412">MNVHPIIAALRRQKVAALLIVLQIALTLTIVANAFFIIGNTIEDMIRPTGVEEDGLICVVQGLTGISGSDAAVIEKIDALERADLQAIRNQPDVLEVAASMQGGNVGVISLDADRKGKLLHADYFYGDEHLQSTLGVHLIAGRDFFSSEIRHGHALPDLPVVIVSKPLADQLFPNGNALGQTIFQDGNAATIVGIVGPLQSSGDGNPDYYSVIEPKRVDAFWPKYYARARPGRTASALREIHTALFALNPIRQMPRGAGIYTFAEEQARGTRDERGIAILMAVICAILLSVTAAGIVGLTSFWVSQRHRQIGVRRALGAKKIDILRYFQIENLLIVGCGSTLGVLCAFGLNGWLMKHYEMTHLPLFYVAIGALVMLLLGQAAVLMPARRASKVPPIVATRSV</sequence>
<protein>
    <submittedName>
        <fullName evidence="10">ABC transporter permease</fullName>
    </submittedName>
</protein>
<evidence type="ECO:0000256" key="3">
    <source>
        <dbReference type="ARBA" id="ARBA00022692"/>
    </source>
</evidence>
<evidence type="ECO:0000256" key="1">
    <source>
        <dbReference type="ARBA" id="ARBA00004651"/>
    </source>
</evidence>
<comment type="caution">
    <text evidence="10">The sequence shown here is derived from an EMBL/GenBank/DDBJ whole genome shotgun (WGS) entry which is preliminary data.</text>
</comment>
<evidence type="ECO:0000313" key="10">
    <source>
        <dbReference type="EMBL" id="MFC5435504.1"/>
    </source>
</evidence>
<keyword evidence="2" id="KW-1003">Cell membrane</keyword>
<evidence type="ECO:0000256" key="7">
    <source>
        <dbReference type="SAM" id="Phobius"/>
    </source>
</evidence>
<evidence type="ECO:0000256" key="5">
    <source>
        <dbReference type="ARBA" id="ARBA00023136"/>
    </source>
</evidence>
<dbReference type="InterPro" id="IPR025857">
    <property type="entry name" value="MacB_PCD"/>
</dbReference>
<comment type="similarity">
    <text evidence="6">Belongs to the ABC-4 integral membrane protein family.</text>
</comment>
<dbReference type="PANTHER" id="PTHR30572:SF4">
    <property type="entry name" value="ABC TRANSPORTER PERMEASE YTRF"/>
    <property type="match status" value="1"/>
</dbReference>
<feature type="transmembrane region" description="Helical" evidence="7">
    <location>
        <begin position="365"/>
        <end position="385"/>
    </location>
</feature>
<evidence type="ECO:0000256" key="6">
    <source>
        <dbReference type="ARBA" id="ARBA00038076"/>
    </source>
</evidence>
<feature type="transmembrane region" description="Helical" evidence="7">
    <location>
        <begin position="277"/>
        <end position="304"/>
    </location>
</feature>
<dbReference type="Proteomes" id="UP001596013">
    <property type="component" value="Unassembled WGS sequence"/>
</dbReference>
<evidence type="ECO:0000259" key="9">
    <source>
        <dbReference type="Pfam" id="PF12704"/>
    </source>
</evidence>
<gene>
    <name evidence="10" type="ORF">ACFPME_02990</name>
</gene>
<dbReference type="InterPro" id="IPR050250">
    <property type="entry name" value="Macrolide_Exporter_MacB"/>
</dbReference>
<evidence type="ECO:0000313" key="11">
    <source>
        <dbReference type="Proteomes" id="UP001596013"/>
    </source>
</evidence>
<organism evidence="10 11">
    <name type="scientific">Rhodanobacter umsongensis</name>
    <dbReference type="NCBI Taxonomy" id="633153"/>
    <lineage>
        <taxon>Bacteria</taxon>
        <taxon>Pseudomonadati</taxon>
        <taxon>Pseudomonadota</taxon>
        <taxon>Gammaproteobacteria</taxon>
        <taxon>Lysobacterales</taxon>
        <taxon>Rhodanobacteraceae</taxon>
        <taxon>Rhodanobacter</taxon>
    </lineage>
</organism>
<evidence type="ECO:0000256" key="4">
    <source>
        <dbReference type="ARBA" id="ARBA00022989"/>
    </source>
</evidence>
<dbReference type="EMBL" id="JBHSMK010000002">
    <property type="protein sequence ID" value="MFC5435504.1"/>
    <property type="molecule type" value="Genomic_DNA"/>
</dbReference>
<feature type="domain" description="MacB-like periplasmic core" evidence="9">
    <location>
        <begin position="34"/>
        <end position="240"/>
    </location>
</feature>
<dbReference type="PANTHER" id="PTHR30572">
    <property type="entry name" value="MEMBRANE COMPONENT OF TRANSPORTER-RELATED"/>
    <property type="match status" value="1"/>
</dbReference>
<name>A0ABW0JHY1_9GAMM</name>